<sequence>MLQDDARYEQPIKWENQIMYIRDQEGVWHPIRACFKHMAHKPWTRFPLKSKTVVFNNIISCLAGGHNKAMASKSLELFNNELSGSGLAIRFPETICNVSKSEISSCIVKMGGRAVIKAPYGSRQDIYIITNSEELNEFFDSSHHYEKFIVQSLVENASWSTKLHPGKFYHIGIVPDRHNQTFVNDLRMMVSAGETGFYPEAMSSRRAHKPLPTYIPNNSEWNSWEVFGTNLSVKLDSKWTREYDRLITMDQKEFDTIGLGIDDLIDAYVQTVLSVIAIDKMCQKLLINNEFNFELYHTLNPDDVLLGELLN</sequence>
<keyword evidence="2" id="KW-1185">Reference proteome</keyword>
<gene>
    <name evidence="1" type="ORF">C2G38_1686649</name>
</gene>
<evidence type="ECO:0008006" key="3">
    <source>
        <dbReference type="Google" id="ProtNLM"/>
    </source>
</evidence>
<evidence type="ECO:0000313" key="2">
    <source>
        <dbReference type="Proteomes" id="UP000266673"/>
    </source>
</evidence>
<organism evidence="1 2">
    <name type="scientific">Gigaspora rosea</name>
    <dbReference type="NCBI Taxonomy" id="44941"/>
    <lineage>
        <taxon>Eukaryota</taxon>
        <taxon>Fungi</taxon>
        <taxon>Fungi incertae sedis</taxon>
        <taxon>Mucoromycota</taxon>
        <taxon>Glomeromycotina</taxon>
        <taxon>Glomeromycetes</taxon>
        <taxon>Diversisporales</taxon>
        <taxon>Gigasporaceae</taxon>
        <taxon>Gigaspora</taxon>
    </lineage>
</organism>
<name>A0A397W696_9GLOM</name>
<dbReference type="OrthoDB" id="10268014at2759"/>
<proteinExistence type="predicted"/>
<comment type="caution">
    <text evidence="1">The sequence shown here is derived from an EMBL/GenBank/DDBJ whole genome shotgun (WGS) entry which is preliminary data.</text>
</comment>
<dbReference type="AlphaFoldDB" id="A0A397W696"/>
<dbReference type="Proteomes" id="UP000266673">
    <property type="component" value="Unassembled WGS sequence"/>
</dbReference>
<reference evidence="1 2" key="1">
    <citation type="submission" date="2018-06" db="EMBL/GenBank/DDBJ databases">
        <title>Comparative genomics reveals the genomic features of Rhizophagus irregularis, R. cerebriforme, R. diaphanum and Gigaspora rosea, and their symbiotic lifestyle signature.</title>
        <authorList>
            <person name="Morin E."/>
            <person name="San Clemente H."/>
            <person name="Chen E.C.H."/>
            <person name="De La Providencia I."/>
            <person name="Hainaut M."/>
            <person name="Kuo A."/>
            <person name="Kohler A."/>
            <person name="Murat C."/>
            <person name="Tang N."/>
            <person name="Roy S."/>
            <person name="Loubradou J."/>
            <person name="Henrissat B."/>
            <person name="Grigoriev I.V."/>
            <person name="Corradi N."/>
            <person name="Roux C."/>
            <person name="Martin F.M."/>
        </authorList>
    </citation>
    <scope>NUCLEOTIDE SEQUENCE [LARGE SCALE GENOMIC DNA]</scope>
    <source>
        <strain evidence="1 2">DAOM 194757</strain>
    </source>
</reference>
<evidence type="ECO:0000313" key="1">
    <source>
        <dbReference type="EMBL" id="RIB27803.1"/>
    </source>
</evidence>
<accession>A0A397W696</accession>
<protein>
    <recommendedName>
        <fullName evidence="3">Tubulin-tyrosine ligase family-domain-containing protein</fullName>
    </recommendedName>
</protein>
<dbReference type="EMBL" id="QKWP01000087">
    <property type="protein sequence ID" value="RIB27803.1"/>
    <property type="molecule type" value="Genomic_DNA"/>
</dbReference>